<dbReference type="SUPFAM" id="SSF53597">
    <property type="entry name" value="Dihydrofolate reductase-like"/>
    <property type="match status" value="1"/>
</dbReference>
<comment type="similarity">
    <text evidence="4 11">In the N-terminal section; belongs to the cytidine and deoxycytidylate deaminase family.</text>
</comment>
<keyword evidence="11 16" id="KW-0378">Hydrolase</keyword>
<evidence type="ECO:0000256" key="5">
    <source>
        <dbReference type="ARBA" id="ARBA00007417"/>
    </source>
</evidence>
<evidence type="ECO:0000313" key="16">
    <source>
        <dbReference type="EMBL" id="MBB5597362.1"/>
    </source>
</evidence>
<feature type="binding site" evidence="14">
    <location>
        <position position="106"/>
    </location>
    <ligand>
        <name>Zn(2+)</name>
        <dbReference type="ChEBI" id="CHEBI:29105"/>
        <note>catalytic</note>
    </ligand>
</feature>
<dbReference type="GO" id="GO:0008835">
    <property type="term" value="F:diaminohydroxyphosphoribosylaminopyrimidine deaminase activity"/>
    <property type="evidence" value="ECO:0007669"/>
    <property type="project" value="UniProtKB-EC"/>
</dbReference>
<feature type="binding site" evidence="13">
    <location>
        <position position="242"/>
    </location>
    <ligand>
        <name>substrate</name>
    </ligand>
</feature>
<dbReference type="GO" id="GO:0046872">
    <property type="term" value="F:metal ion binding"/>
    <property type="evidence" value="ECO:0007669"/>
    <property type="project" value="UniProtKB-KW"/>
</dbReference>
<feature type="active site" description="Proton donor" evidence="12">
    <location>
        <position position="58"/>
    </location>
</feature>
<proteinExistence type="inferred from homology"/>
<comment type="catalytic activity">
    <reaction evidence="10 11">
        <text>2,5-diamino-6-hydroxy-4-(5-phosphoribosylamino)-pyrimidine + H2O + H(+) = 5-amino-6-(5-phospho-D-ribosylamino)uracil + NH4(+)</text>
        <dbReference type="Rhea" id="RHEA:21868"/>
        <dbReference type="ChEBI" id="CHEBI:15377"/>
        <dbReference type="ChEBI" id="CHEBI:15378"/>
        <dbReference type="ChEBI" id="CHEBI:28938"/>
        <dbReference type="ChEBI" id="CHEBI:58453"/>
        <dbReference type="ChEBI" id="CHEBI:58614"/>
        <dbReference type="EC" id="3.5.4.26"/>
    </reaction>
</comment>
<evidence type="ECO:0000256" key="11">
    <source>
        <dbReference type="PIRNR" id="PIRNR006769"/>
    </source>
</evidence>
<sequence>MSFSLTDPAVASLLGLSVREAKRGVRGANPLVGAVIADASGQVVATGHHRGAGTPHAEADALSNLAAAQELAARRQNEQTPLDPALANPGPLDPATLTMLVTLEPCNHTGRTGPCSHAIVESGIGRVVYAVPDATDRASGGAAHLVVNGVEVIAGESISEQWVAESGALNARWFRAQREARPFTSLHLAQTLDANIAAVDGTSQWITGDASRQHSHGIRARVDAIIVGTGTILADNPQLTARDAGGELAPRQPLRVAMGHRDVPDTARIRGTGSFEQFHTHDPREVLSELKARGVDHAMIEGGSSIATAFLAADLVDEIWLYQAPKFLGRGRSALDDLGITSLSQALELELDDVDGPAVRQLGNDVLLHLTPRHEDK</sequence>
<feature type="binding site" evidence="14">
    <location>
        <position position="115"/>
    </location>
    <ligand>
        <name>Zn(2+)</name>
        <dbReference type="ChEBI" id="CHEBI:29105"/>
        <note>catalytic</note>
    </ligand>
</feature>
<dbReference type="Gene3D" id="3.40.430.10">
    <property type="entry name" value="Dihydrofolate Reductase, subunit A"/>
    <property type="match status" value="2"/>
</dbReference>
<dbReference type="SUPFAM" id="SSF53927">
    <property type="entry name" value="Cytidine deaminase-like"/>
    <property type="match status" value="1"/>
</dbReference>
<feature type="binding site" evidence="13">
    <location>
        <begin position="303"/>
        <end position="309"/>
    </location>
    <ligand>
        <name>NADP(+)</name>
        <dbReference type="ChEBI" id="CHEBI:58349"/>
    </ligand>
</feature>
<comment type="pathway">
    <text evidence="2 11">Cofactor biosynthesis; riboflavin biosynthesis; 5-amino-6-(D-ribitylamino)uracil from GTP: step 2/4.</text>
</comment>
<reference evidence="16 17" key="1">
    <citation type="submission" date="2020-08" db="EMBL/GenBank/DDBJ databases">
        <title>Sequencing the genomes of 1000 actinobacteria strains.</title>
        <authorList>
            <person name="Klenk H.-P."/>
        </authorList>
    </citation>
    <scope>NUCLEOTIDE SEQUENCE [LARGE SCALE GENOMIC DNA]</scope>
    <source>
        <strain evidence="16 17">DSM 23694</strain>
    </source>
</reference>
<dbReference type="PANTHER" id="PTHR38011">
    <property type="entry name" value="DIHYDROFOLATE REDUCTASE FAMILY PROTEIN (AFU_ORTHOLOGUE AFUA_8G06820)"/>
    <property type="match status" value="1"/>
</dbReference>
<comment type="similarity">
    <text evidence="5 11">In the C-terminal section; belongs to the HTP reductase family.</text>
</comment>
<dbReference type="Gene3D" id="3.40.140.10">
    <property type="entry name" value="Cytidine Deaminase, domain 2"/>
    <property type="match status" value="1"/>
</dbReference>
<evidence type="ECO:0000256" key="14">
    <source>
        <dbReference type="PIRSR" id="PIRSR006769-3"/>
    </source>
</evidence>
<dbReference type="InterPro" id="IPR016193">
    <property type="entry name" value="Cytidine_deaminase-like"/>
</dbReference>
<dbReference type="Proteomes" id="UP000523863">
    <property type="component" value="Unassembled WGS sequence"/>
</dbReference>
<evidence type="ECO:0000256" key="13">
    <source>
        <dbReference type="PIRSR" id="PIRSR006769-2"/>
    </source>
</evidence>
<dbReference type="RefSeq" id="WP_183640346.1">
    <property type="nucleotide sequence ID" value="NZ_JACHBL010000001.1"/>
</dbReference>
<dbReference type="PANTHER" id="PTHR38011:SF7">
    <property type="entry name" value="2,5-DIAMINO-6-RIBOSYLAMINO-4(3H)-PYRIMIDINONE 5'-PHOSPHATE REDUCTASE"/>
    <property type="match status" value="1"/>
</dbReference>
<evidence type="ECO:0000313" key="17">
    <source>
        <dbReference type="Proteomes" id="UP000523863"/>
    </source>
</evidence>
<dbReference type="GO" id="GO:0009231">
    <property type="term" value="P:riboflavin biosynthetic process"/>
    <property type="evidence" value="ECO:0007669"/>
    <property type="project" value="UniProtKB-UniPathway"/>
</dbReference>
<feature type="binding site" evidence="13">
    <location>
        <position position="231"/>
    </location>
    <ligand>
        <name>NADP(+)</name>
        <dbReference type="ChEBI" id="CHEBI:58349"/>
    </ligand>
</feature>
<name>A0A7W8Y9G6_9MICC</name>
<gene>
    <name evidence="16" type="ORF">BKA12_000442</name>
</gene>
<keyword evidence="8" id="KW-0511">Multifunctional enzyme</keyword>
<evidence type="ECO:0000256" key="2">
    <source>
        <dbReference type="ARBA" id="ARBA00004882"/>
    </source>
</evidence>
<keyword evidence="11" id="KW-0686">Riboflavin biosynthesis</keyword>
<evidence type="ECO:0000256" key="4">
    <source>
        <dbReference type="ARBA" id="ARBA00005259"/>
    </source>
</evidence>
<evidence type="ECO:0000256" key="9">
    <source>
        <dbReference type="ARBA" id="ARBA00049861"/>
    </source>
</evidence>
<dbReference type="UniPathway" id="UPA00275">
    <property type="reaction ID" value="UER00401"/>
</dbReference>
<dbReference type="Pfam" id="PF00383">
    <property type="entry name" value="dCMP_cyt_deam_1"/>
    <property type="match status" value="1"/>
</dbReference>
<keyword evidence="11 14" id="KW-0479">Metal-binding</keyword>
<feature type="binding site" evidence="13">
    <location>
        <position position="203"/>
    </location>
    <ligand>
        <name>substrate</name>
    </ligand>
</feature>
<feature type="binding site" evidence="13">
    <location>
        <position position="205"/>
    </location>
    <ligand>
        <name>NADP(+)</name>
        <dbReference type="ChEBI" id="CHEBI:58349"/>
    </ligand>
</feature>
<dbReference type="GO" id="GO:0008703">
    <property type="term" value="F:5-amino-6-(5-phosphoribosylamino)uracil reductase activity"/>
    <property type="evidence" value="ECO:0007669"/>
    <property type="project" value="UniProtKB-EC"/>
</dbReference>
<feature type="binding site" evidence="13">
    <location>
        <position position="189"/>
    </location>
    <ligand>
        <name>NADP(+)</name>
        <dbReference type="ChEBI" id="CHEBI:58349"/>
    </ligand>
</feature>
<dbReference type="AlphaFoldDB" id="A0A7W8Y9G6"/>
<dbReference type="PIRSF" id="PIRSF006769">
    <property type="entry name" value="RibD"/>
    <property type="match status" value="1"/>
</dbReference>
<keyword evidence="7 11" id="KW-0560">Oxidoreductase</keyword>
<dbReference type="NCBIfam" id="TIGR00326">
    <property type="entry name" value="eubact_ribD"/>
    <property type="match status" value="1"/>
</dbReference>
<dbReference type="InterPro" id="IPR024072">
    <property type="entry name" value="DHFR-like_dom_sf"/>
</dbReference>
<evidence type="ECO:0000256" key="12">
    <source>
        <dbReference type="PIRSR" id="PIRSR006769-1"/>
    </source>
</evidence>
<evidence type="ECO:0000256" key="7">
    <source>
        <dbReference type="ARBA" id="ARBA00023002"/>
    </source>
</evidence>
<feature type="domain" description="CMP/dCMP-type deaminase" evidence="15">
    <location>
        <begin position="8"/>
        <end position="153"/>
    </location>
</feature>
<organism evidence="16 17">
    <name type="scientific">Neomicrococcus lactis</name>
    <dbReference type="NCBI Taxonomy" id="732241"/>
    <lineage>
        <taxon>Bacteria</taxon>
        <taxon>Bacillati</taxon>
        <taxon>Actinomycetota</taxon>
        <taxon>Actinomycetes</taxon>
        <taxon>Micrococcales</taxon>
        <taxon>Micrococcaceae</taxon>
        <taxon>Neomicrococcus</taxon>
    </lineage>
</organism>
<evidence type="ECO:0000256" key="3">
    <source>
        <dbReference type="ARBA" id="ARBA00004910"/>
    </source>
</evidence>
<comment type="pathway">
    <text evidence="3 11">Cofactor biosynthesis; riboflavin biosynthesis; 5-amino-6-(D-ribitylamino)uracil from GTP: step 3/4.</text>
</comment>
<dbReference type="InterPro" id="IPR050765">
    <property type="entry name" value="Riboflavin_Biosynth_HTPR"/>
</dbReference>
<accession>A0A7W8Y9G6</accession>
<feature type="binding site" evidence="13">
    <location>
        <position position="219"/>
    </location>
    <ligand>
        <name>substrate</name>
    </ligand>
</feature>
<comment type="cofactor">
    <cofactor evidence="11 14">
        <name>Zn(2+)</name>
        <dbReference type="ChEBI" id="CHEBI:29105"/>
    </cofactor>
    <text evidence="11 14">Binds 1 zinc ion.</text>
</comment>
<evidence type="ECO:0000259" key="15">
    <source>
        <dbReference type="PROSITE" id="PS51747"/>
    </source>
</evidence>
<comment type="caution">
    <text evidence="16">The sequence shown here is derived from an EMBL/GenBank/DDBJ whole genome shotgun (WGS) entry which is preliminary data.</text>
</comment>
<dbReference type="InterPro" id="IPR002125">
    <property type="entry name" value="CMP_dCMP_dom"/>
</dbReference>
<keyword evidence="6 11" id="KW-0521">NADP</keyword>
<comment type="function">
    <text evidence="1 11">Converts 2,5-diamino-6-(ribosylamino)-4(3h)-pyrimidinone 5'-phosphate into 5-amino-6-(ribosylamino)-2,4(1h,3h)-pyrimidinedione 5'-phosphate.</text>
</comment>
<dbReference type="EC" id="1.1.1.193" evidence="11"/>
<evidence type="ECO:0000256" key="10">
    <source>
        <dbReference type="ARBA" id="ARBA00049886"/>
    </source>
</evidence>
<feature type="binding site" evidence="14">
    <location>
        <position position="56"/>
    </location>
    <ligand>
        <name>Zn(2+)</name>
        <dbReference type="ChEBI" id="CHEBI:29105"/>
        <note>catalytic</note>
    </ligand>
</feature>
<keyword evidence="11 14" id="KW-0862">Zinc</keyword>
<dbReference type="EMBL" id="JACHBL010000001">
    <property type="protein sequence ID" value="MBB5597362.1"/>
    <property type="molecule type" value="Genomic_DNA"/>
</dbReference>
<dbReference type="InterPro" id="IPR002734">
    <property type="entry name" value="RibDG_C"/>
</dbReference>
<feature type="binding site" evidence="13">
    <location>
        <position position="235"/>
    </location>
    <ligand>
        <name>NADP(+)</name>
        <dbReference type="ChEBI" id="CHEBI:58349"/>
    </ligand>
</feature>
<dbReference type="Pfam" id="PF01872">
    <property type="entry name" value="RibD_C"/>
    <property type="match status" value="1"/>
</dbReference>
<evidence type="ECO:0000256" key="1">
    <source>
        <dbReference type="ARBA" id="ARBA00002151"/>
    </source>
</evidence>
<feature type="binding site" evidence="13">
    <location>
        <position position="301"/>
    </location>
    <ligand>
        <name>substrate</name>
    </ligand>
</feature>
<comment type="catalytic activity">
    <reaction evidence="9 11">
        <text>5-amino-6-(5-phospho-D-ribitylamino)uracil + NADP(+) = 5-amino-6-(5-phospho-D-ribosylamino)uracil + NADPH + H(+)</text>
        <dbReference type="Rhea" id="RHEA:17845"/>
        <dbReference type="ChEBI" id="CHEBI:15378"/>
        <dbReference type="ChEBI" id="CHEBI:57783"/>
        <dbReference type="ChEBI" id="CHEBI:58349"/>
        <dbReference type="ChEBI" id="CHEBI:58421"/>
        <dbReference type="ChEBI" id="CHEBI:58453"/>
        <dbReference type="EC" id="1.1.1.193"/>
    </reaction>
</comment>
<protein>
    <recommendedName>
        <fullName evidence="11">Riboflavin biosynthesis protein RibD</fullName>
    </recommendedName>
    <domain>
        <recommendedName>
            <fullName evidence="11">Diaminohydroxyphosphoribosylaminopyrimidine deaminase</fullName>
            <shortName evidence="11">DRAP deaminase</shortName>
            <ecNumber evidence="11">3.5.4.26</ecNumber>
        </recommendedName>
        <alternativeName>
            <fullName evidence="11">Riboflavin-specific deaminase</fullName>
        </alternativeName>
    </domain>
    <domain>
        <recommendedName>
            <fullName evidence="11">5-amino-6-(5-phosphoribosylamino)uracil reductase</fullName>
            <ecNumber evidence="11">1.1.1.193</ecNumber>
        </recommendedName>
        <alternativeName>
            <fullName evidence="11">HTP reductase</fullName>
        </alternativeName>
    </domain>
</protein>
<feature type="binding site" evidence="13">
    <location>
        <position position="239"/>
    </location>
    <ligand>
        <name>substrate</name>
    </ligand>
</feature>
<dbReference type="InterPro" id="IPR004794">
    <property type="entry name" value="Eubact_RibD"/>
</dbReference>
<dbReference type="EC" id="3.5.4.26" evidence="11"/>
<dbReference type="PROSITE" id="PS51747">
    <property type="entry name" value="CYT_DCMP_DEAMINASES_2"/>
    <property type="match status" value="1"/>
</dbReference>
<evidence type="ECO:0000256" key="8">
    <source>
        <dbReference type="ARBA" id="ARBA00023268"/>
    </source>
</evidence>
<keyword evidence="17" id="KW-1185">Reference proteome</keyword>
<evidence type="ECO:0000256" key="6">
    <source>
        <dbReference type="ARBA" id="ARBA00022857"/>
    </source>
</evidence>